<dbReference type="OrthoDB" id="981524at2"/>
<reference evidence="2 3" key="1">
    <citation type="submission" date="2016-01" db="EMBL/GenBank/DDBJ databases">
        <title>Genome sequencing of Roseivirga spongicola UST030701-084.</title>
        <authorList>
            <person name="Selvaratnam C."/>
            <person name="Thevarajoo S."/>
            <person name="Goh K.M."/>
            <person name="Ee R."/>
            <person name="Chan K.-G."/>
            <person name="Chong C.S."/>
        </authorList>
    </citation>
    <scope>NUCLEOTIDE SEQUENCE [LARGE SCALE GENOMIC DNA]</scope>
    <source>
        <strain evidence="2 3">UST030701-084</strain>
    </source>
</reference>
<organism evidence="2 3">
    <name type="scientific">Roseivirga spongicola</name>
    <dbReference type="NCBI Taxonomy" id="333140"/>
    <lineage>
        <taxon>Bacteria</taxon>
        <taxon>Pseudomonadati</taxon>
        <taxon>Bacteroidota</taxon>
        <taxon>Cytophagia</taxon>
        <taxon>Cytophagales</taxon>
        <taxon>Roseivirgaceae</taxon>
        <taxon>Roseivirga</taxon>
    </lineage>
</organism>
<protein>
    <submittedName>
        <fullName evidence="2">Uncharacterized protein</fullName>
    </submittedName>
</protein>
<accession>A0A150X666</accession>
<keyword evidence="1" id="KW-1133">Transmembrane helix</keyword>
<keyword evidence="1" id="KW-0472">Membrane</keyword>
<comment type="caution">
    <text evidence="2">The sequence shown here is derived from an EMBL/GenBank/DDBJ whole genome shotgun (WGS) entry which is preliminary data.</text>
</comment>
<evidence type="ECO:0000313" key="3">
    <source>
        <dbReference type="Proteomes" id="UP000075606"/>
    </source>
</evidence>
<gene>
    <name evidence="2" type="ORF">AWW68_16220</name>
</gene>
<proteinExistence type="predicted"/>
<keyword evidence="3" id="KW-1185">Reference proteome</keyword>
<feature type="transmembrane region" description="Helical" evidence="1">
    <location>
        <begin position="86"/>
        <end position="107"/>
    </location>
</feature>
<evidence type="ECO:0000256" key="1">
    <source>
        <dbReference type="SAM" id="Phobius"/>
    </source>
</evidence>
<dbReference type="EMBL" id="LRPC01000028">
    <property type="protein sequence ID" value="KYG74193.1"/>
    <property type="molecule type" value="Genomic_DNA"/>
</dbReference>
<dbReference type="AlphaFoldDB" id="A0A150X666"/>
<dbReference type="Proteomes" id="UP000075606">
    <property type="component" value="Unassembled WGS sequence"/>
</dbReference>
<dbReference type="STRING" id="333140.AWW68_16220"/>
<name>A0A150X666_9BACT</name>
<sequence length="180" mass="20568">MSNKDKHIKLDNNPELAKNVFEVPDGYFDNLHSKLIENSEGILNQSDKLKELPFEVPANYFEELTDSILEKTIGNETKVIPLTQQLWFKVTAVAASLALIASFYFLMPEQSIVEPSLSDISNETIIEYLHAQQSSQEDLFEGLDSLDILLDDMIAEELNIFADVLSTNTELNYDFEYFDY</sequence>
<keyword evidence="1" id="KW-0812">Transmembrane</keyword>
<evidence type="ECO:0000313" key="2">
    <source>
        <dbReference type="EMBL" id="KYG74193.1"/>
    </source>
</evidence>
<dbReference type="RefSeq" id="WP_068223824.1">
    <property type="nucleotide sequence ID" value="NZ_CP139724.1"/>
</dbReference>